<keyword evidence="8 10" id="KW-0131">Cell cycle</keyword>
<evidence type="ECO:0000256" key="8">
    <source>
        <dbReference type="ARBA" id="ARBA00023306"/>
    </source>
</evidence>
<feature type="coiled-coil region" evidence="11">
    <location>
        <begin position="410"/>
        <end position="486"/>
    </location>
</feature>
<dbReference type="EMBL" id="CAADRA010000032">
    <property type="protein sequence ID" value="VFT77797.1"/>
    <property type="molecule type" value="Genomic_DNA"/>
</dbReference>
<dbReference type="Proteomes" id="UP000332933">
    <property type="component" value="Unassembled WGS sequence"/>
</dbReference>
<evidence type="ECO:0000256" key="9">
    <source>
        <dbReference type="ARBA" id="ARBA00023328"/>
    </source>
</evidence>
<evidence type="ECO:0000259" key="12">
    <source>
        <dbReference type="Pfam" id="PF03801"/>
    </source>
</evidence>
<comment type="subunit">
    <text evidence="10">Component of the NDC80 complex.</text>
</comment>
<evidence type="ECO:0000256" key="7">
    <source>
        <dbReference type="ARBA" id="ARBA00023242"/>
    </source>
</evidence>
<keyword evidence="15" id="KW-1185">Reference proteome</keyword>
<dbReference type="Gene3D" id="1.10.418.30">
    <property type="entry name" value="Ncd80 complex, Ncd80 subunit"/>
    <property type="match status" value="1"/>
</dbReference>
<keyword evidence="2 10" id="KW-0158">Chromosome</keyword>
<evidence type="ECO:0000313" key="13">
    <source>
        <dbReference type="EMBL" id="KAF0720072.1"/>
    </source>
</evidence>
<evidence type="ECO:0000256" key="1">
    <source>
        <dbReference type="ARBA" id="ARBA00007050"/>
    </source>
</evidence>
<dbReference type="GO" id="GO:0051301">
    <property type="term" value="P:cell division"/>
    <property type="evidence" value="ECO:0007669"/>
    <property type="project" value="UniProtKB-UniRule"/>
</dbReference>
<dbReference type="PANTHER" id="PTHR10643">
    <property type="entry name" value="KINETOCHORE PROTEIN NDC80"/>
    <property type="match status" value="1"/>
</dbReference>
<reference evidence="14 15" key="1">
    <citation type="submission" date="2019-03" db="EMBL/GenBank/DDBJ databases">
        <authorList>
            <person name="Gaulin E."/>
            <person name="Dumas B."/>
        </authorList>
    </citation>
    <scope>NUCLEOTIDE SEQUENCE [LARGE SCALE GENOMIC DNA]</scope>
    <source>
        <strain evidence="14">CBS 568.67</strain>
    </source>
</reference>
<keyword evidence="7 10" id="KW-0539">Nucleus</keyword>
<keyword evidence="9 10" id="KW-0137">Centromere</keyword>
<evidence type="ECO:0000313" key="15">
    <source>
        <dbReference type="Proteomes" id="UP000332933"/>
    </source>
</evidence>
<evidence type="ECO:0000256" key="2">
    <source>
        <dbReference type="ARBA" id="ARBA00022454"/>
    </source>
</evidence>
<feature type="domain" description="Kinetochore protein Ndc80 CH" evidence="12">
    <location>
        <begin position="2"/>
        <end position="114"/>
    </location>
</feature>
<evidence type="ECO:0000313" key="14">
    <source>
        <dbReference type="EMBL" id="VFT77797.1"/>
    </source>
</evidence>
<evidence type="ECO:0000256" key="11">
    <source>
        <dbReference type="SAM" id="Coils"/>
    </source>
</evidence>
<gene>
    <name evidence="14" type="primary">Aste57867_572</name>
    <name evidence="13" type="ORF">As57867_000571</name>
    <name evidence="14" type="ORF">ASTE57867_572</name>
</gene>
<keyword evidence="6 11" id="KW-0175">Coiled coil</keyword>
<accession>A0A485K5L8</accession>
<evidence type="ECO:0000256" key="5">
    <source>
        <dbReference type="ARBA" id="ARBA00022838"/>
    </source>
</evidence>
<comment type="subcellular location">
    <subcellularLocation>
        <location evidence="10">Chromosome</location>
        <location evidence="10">Centromere</location>
        <location evidence="10">Kinetochore</location>
    </subcellularLocation>
    <subcellularLocation>
        <location evidence="10">Nucleus</location>
    </subcellularLocation>
</comment>
<proteinExistence type="inferred from homology"/>
<dbReference type="InterPro" id="IPR005550">
    <property type="entry name" value="Kinetochore_Ndc80"/>
</dbReference>
<dbReference type="PANTHER" id="PTHR10643:SF2">
    <property type="entry name" value="KINETOCHORE PROTEIN NDC80 HOMOLOG"/>
    <property type="match status" value="1"/>
</dbReference>
<evidence type="ECO:0000256" key="3">
    <source>
        <dbReference type="ARBA" id="ARBA00022618"/>
    </source>
</evidence>
<evidence type="ECO:0000256" key="10">
    <source>
        <dbReference type="RuleBase" id="RU368072"/>
    </source>
</evidence>
<evidence type="ECO:0000256" key="4">
    <source>
        <dbReference type="ARBA" id="ARBA00022776"/>
    </source>
</evidence>
<dbReference type="GO" id="GO:0005634">
    <property type="term" value="C:nucleus"/>
    <property type="evidence" value="ECO:0007669"/>
    <property type="project" value="UniProtKB-SubCell"/>
</dbReference>
<reference evidence="13" key="2">
    <citation type="submission" date="2019-06" db="EMBL/GenBank/DDBJ databases">
        <title>Genomics analysis of Aphanomyces spp. identifies a new class of oomycete effector associated with host adaptation.</title>
        <authorList>
            <person name="Gaulin E."/>
        </authorList>
    </citation>
    <scope>NUCLEOTIDE SEQUENCE</scope>
    <source>
        <strain evidence="13">CBS 578.67</strain>
    </source>
</reference>
<dbReference type="OrthoDB" id="7459479at2759"/>
<evidence type="ECO:0000256" key="6">
    <source>
        <dbReference type="ARBA" id="ARBA00023054"/>
    </source>
</evidence>
<organism evidence="14 15">
    <name type="scientific">Aphanomyces stellatus</name>
    <dbReference type="NCBI Taxonomy" id="120398"/>
    <lineage>
        <taxon>Eukaryota</taxon>
        <taxon>Sar</taxon>
        <taxon>Stramenopiles</taxon>
        <taxon>Oomycota</taxon>
        <taxon>Saprolegniomycetes</taxon>
        <taxon>Saprolegniales</taxon>
        <taxon>Verrucalvaceae</taxon>
        <taxon>Aphanomyces</taxon>
    </lineage>
</organism>
<comment type="function">
    <text evidence="10">Acts as a component of the essential kinetochore-associated NDC80 complex, which is required for chromosome segregation and spindle checkpoint activity.</text>
</comment>
<dbReference type="Pfam" id="PF03801">
    <property type="entry name" value="Ndc80_HEC"/>
    <property type="match status" value="1"/>
</dbReference>
<dbReference type="GO" id="GO:0031262">
    <property type="term" value="C:Ndc80 complex"/>
    <property type="evidence" value="ECO:0007669"/>
    <property type="project" value="UniProtKB-UniRule"/>
</dbReference>
<dbReference type="InterPro" id="IPR038273">
    <property type="entry name" value="Ndc80_sf"/>
</dbReference>
<keyword evidence="3 10" id="KW-0132">Cell division</keyword>
<dbReference type="AlphaFoldDB" id="A0A485K5L8"/>
<feature type="coiled-coil region" evidence="11">
    <location>
        <begin position="168"/>
        <end position="330"/>
    </location>
</feature>
<dbReference type="EMBL" id="VJMH01000032">
    <property type="protein sequence ID" value="KAF0720072.1"/>
    <property type="molecule type" value="Genomic_DNA"/>
</dbReference>
<comment type="similarity">
    <text evidence="1 10">Belongs to the NDC80/HEC1 family.</text>
</comment>
<dbReference type="GO" id="GO:0051315">
    <property type="term" value="P:attachment of mitotic spindle microtubules to kinetochore"/>
    <property type="evidence" value="ECO:0007669"/>
    <property type="project" value="UniProtKB-UniRule"/>
</dbReference>
<protein>
    <recommendedName>
        <fullName evidence="10">Kinetochore protein NDC80</fullName>
    </recommendedName>
</protein>
<dbReference type="InterPro" id="IPR055260">
    <property type="entry name" value="Ndc80_CH"/>
</dbReference>
<name>A0A485K5L8_9STRA</name>
<keyword evidence="4 10" id="KW-0498">Mitosis</keyword>
<sequence length="521" mass="60539">MTDPRPIGERNFMQMCIRLLIEFLSDRHYDHPLSQQLLYKPMKKDFVNIMQFLFRQLDPNFLFSTKIEEDVGNCFRTLKYPFPISKTALAAVGTLHSWPPLLAAISWLIELLTYDSIVQEEGGDDADDNGDKEMFEYLTVAYKAFLSGNDDEYDLMTRKMEESFDAQNRKIQQETDVVQRENDDLRRQIEELETGQSLPSLNNKKRDYTHDRDKLKALVQKLEINKEKYHDSIRMMEQKLARAHHEYEAYQAKAAELQHRIDTQELSADDLERMQRERARLQELLATVDARFKGIQASHWQKETAISEQMDRVEEAVKEYMTLCRRLKLDEKHGSGIDFGISIDAHSGGAQAATALMLHLKKTIVPGLQHFRRQRIERLDRVLDRVVEAKVMTGQATSEMNDAVEAARGIDGQERKLEEAIRKEQEAMDAALELKSREIEEMELELERLQNDDDVSTGVGKAEKLLREARAAYAEMTEQYEREIDSRLRFIQHAIAMCIAFKERVVSQLGDAERAVRRMDE</sequence>
<keyword evidence="5 10" id="KW-0995">Kinetochore</keyword>